<dbReference type="PANTHER" id="PTHR21143">
    <property type="entry name" value="INVERTEBRATE GUSTATORY RECEPTOR"/>
    <property type="match status" value="1"/>
</dbReference>
<feature type="transmembrane region" description="Helical" evidence="8">
    <location>
        <begin position="249"/>
        <end position="268"/>
    </location>
</feature>
<keyword evidence="6 8" id="KW-0675">Receptor</keyword>
<dbReference type="Proteomes" id="UP000829291">
    <property type="component" value="Chromosome 3"/>
</dbReference>
<dbReference type="RefSeq" id="XP_046590281.1">
    <property type="nucleotide sequence ID" value="XM_046734325.1"/>
</dbReference>
<evidence type="ECO:0000256" key="3">
    <source>
        <dbReference type="ARBA" id="ARBA00022692"/>
    </source>
</evidence>
<keyword evidence="2 8" id="KW-1003">Cell membrane</keyword>
<accession>A0ABM3FQI7</accession>
<dbReference type="InterPro" id="IPR013604">
    <property type="entry name" value="7TM_chemorcpt"/>
</dbReference>
<keyword evidence="4 8" id="KW-1133">Transmembrane helix</keyword>
<evidence type="ECO:0000256" key="2">
    <source>
        <dbReference type="ARBA" id="ARBA00022475"/>
    </source>
</evidence>
<comment type="caution">
    <text evidence="8">Lacks conserved residue(s) required for the propagation of feature annotation.</text>
</comment>
<evidence type="ECO:0000256" key="7">
    <source>
        <dbReference type="ARBA" id="ARBA00023224"/>
    </source>
</evidence>
<evidence type="ECO:0000256" key="6">
    <source>
        <dbReference type="ARBA" id="ARBA00023170"/>
    </source>
</evidence>
<keyword evidence="5 8" id="KW-0472">Membrane</keyword>
<gene>
    <name evidence="10" type="primary">LOC124293458</name>
</gene>
<evidence type="ECO:0000313" key="10">
    <source>
        <dbReference type="RefSeq" id="XP_046590281.1"/>
    </source>
</evidence>
<feature type="transmembrane region" description="Helical" evidence="8">
    <location>
        <begin position="79"/>
        <end position="99"/>
    </location>
</feature>
<reference evidence="10" key="1">
    <citation type="submission" date="2025-08" db="UniProtKB">
        <authorList>
            <consortium name="RefSeq"/>
        </authorList>
    </citation>
    <scope>IDENTIFICATION</scope>
    <source>
        <tissue evidence="10">Thorax and Abdomen</tissue>
    </source>
</reference>
<proteinExistence type="inferred from homology"/>
<dbReference type="Pfam" id="PF08395">
    <property type="entry name" value="7tm_7"/>
    <property type="match status" value="1"/>
</dbReference>
<protein>
    <recommendedName>
        <fullName evidence="8">Gustatory receptor</fullName>
    </recommendedName>
</protein>
<feature type="transmembrane region" description="Helical" evidence="8">
    <location>
        <begin position="173"/>
        <end position="194"/>
    </location>
</feature>
<comment type="function">
    <text evidence="8">Gustatory receptor which mediates acceptance or avoidance behavior, depending on its substrates.</text>
</comment>
<keyword evidence="7 8" id="KW-0807">Transducer</keyword>
<evidence type="ECO:0000256" key="8">
    <source>
        <dbReference type="RuleBase" id="RU363108"/>
    </source>
</evidence>
<keyword evidence="3 8" id="KW-0812">Transmembrane</keyword>
<organism evidence="9 10">
    <name type="scientific">Neodiprion lecontei</name>
    <name type="common">Redheaded pine sawfly</name>
    <dbReference type="NCBI Taxonomy" id="441921"/>
    <lineage>
        <taxon>Eukaryota</taxon>
        <taxon>Metazoa</taxon>
        <taxon>Ecdysozoa</taxon>
        <taxon>Arthropoda</taxon>
        <taxon>Hexapoda</taxon>
        <taxon>Insecta</taxon>
        <taxon>Pterygota</taxon>
        <taxon>Neoptera</taxon>
        <taxon>Endopterygota</taxon>
        <taxon>Hymenoptera</taxon>
        <taxon>Tenthredinoidea</taxon>
        <taxon>Diprionidae</taxon>
        <taxon>Diprioninae</taxon>
        <taxon>Neodiprion</taxon>
    </lineage>
</organism>
<name>A0ABM3FQI7_NEOLC</name>
<evidence type="ECO:0000256" key="1">
    <source>
        <dbReference type="ARBA" id="ARBA00004651"/>
    </source>
</evidence>
<keyword evidence="9" id="KW-1185">Reference proteome</keyword>
<dbReference type="PANTHER" id="PTHR21143:SF133">
    <property type="entry name" value="GUSTATORY AND PHEROMONE RECEPTOR 32A-RELATED"/>
    <property type="match status" value="1"/>
</dbReference>
<sequence>MKQVGMQLLQPLIADEKQAYRNSRYFGWIYLHWMGSSLSFAVVFSTSAIAGYLTTWLFFHNQSNTRSGPGTPTDVSTAIHYLVIAIDALIVPLLVTIWITRGRRRVHRVISTFATVDEKLSKFGQCPSRNSSTWKLIILICAPLVTAGVIIWIDVNYNEPQVSKLSIFRSIFLHFHEFVRFYTLGFFASLVLLIGDRYKAVNSVLKTVLQEHSYDLTNTRQIVSEWVTAVRELRALHRKLFFAAEDIQLAFNFQLLVLGIITLMSAIGELYKLYLANISLCGSPSLPAFAYLLLFSLQLGPAYFAAFSCSCTCDQAKRTAALIQEITAVDENLCLEIVETIATYLIILVQIGTVPQNCQNSHDSGLDNFVNSSINRGSNIS</sequence>
<feature type="transmembrane region" description="Helical" evidence="8">
    <location>
        <begin position="30"/>
        <end position="59"/>
    </location>
</feature>
<evidence type="ECO:0000256" key="4">
    <source>
        <dbReference type="ARBA" id="ARBA00022989"/>
    </source>
</evidence>
<feature type="transmembrane region" description="Helical" evidence="8">
    <location>
        <begin position="136"/>
        <end position="153"/>
    </location>
</feature>
<evidence type="ECO:0000313" key="9">
    <source>
        <dbReference type="Proteomes" id="UP000829291"/>
    </source>
</evidence>
<feature type="transmembrane region" description="Helical" evidence="8">
    <location>
        <begin position="288"/>
        <end position="309"/>
    </location>
</feature>
<evidence type="ECO:0000256" key="5">
    <source>
        <dbReference type="ARBA" id="ARBA00023136"/>
    </source>
</evidence>
<dbReference type="GeneID" id="124293458"/>
<comment type="subcellular location">
    <subcellularLocation>
        <location evidence="1 8">Cell membrane</location>
        <topology evidence="1 8">Multi-pass membrane protein</topology>
    </subcellularLocation>
</comment>
<comment type="similarity">
    <text evidence="8">Belongs to the insect chemoreceptor superfamily. Gustatory receptor (GR) family.</text>
</comment>